<evidence type="ECO:0000313" key="2">
    <source>
        <dbReference type="EMBL" id="CAF1381173.1"/>
    </source>
</evidence>
<evidence type="ECO:0000313" key="4">
    <source>
        <dbReference type="EMBL" id="CAF3999709.1"/>
    </source>
</evidence>
<dbReference type="EMBL" id="CAJNOE010000848">
    <property type="protein sequence ID" value="CAF1345509.1"/>
    <property type="molecule type" value="Genomic_DNA"/>
</dbReference>
<comment type="caution">
    <text evidence="4">The sequence shown here is derived from an EMBL/GenBank/DDBJ whole genome shotgun (WGS) entry which is preliminary data.</text>
</comment>
<dbReference type="AlphaFoldDB" id="A0A819NM68"/>
<evidence type="ECO:0000313" key="5">
    <source>
        <dbReference type="Proteomes" id="UP000663868"/>
    </source>
</evidence>
<name>A0A819NM68_9BILA</name>
<sequence length="113" mass="13664">MIYSYQSSHPDISVYDQLQQLQAEFNEVKNENKILKISGRLLLERAPQLITMRPYSNTLQETLDYIIQKQENEIHRLHDELQREIYRCFERIHDLELLWKGQVKQFLKSSDKL</sequence>
<proteinExistence type="predicted"/>
<evidence type="ECO:0000313" key="3">
    <source>
        <dbReference type="EMBL" id="CAF3553445.1"/>
    </source>
</evidence>
<dbReference type="Proteomes" id="UP000663860">
    <property type="component" value="Unassembled WGS sequence"/>
</dbReference>
<accession>A0A819NM68</accession>
<dbReference type="EMBL" id="CAJOAZ010000149">
    <property type="protein sequence ID" value="CAF3553445.1"/>
    <property type="molecule type" value="Genomic_DNA"/>
</dbReference>
<dbReference type="Proteomes" id="UP000663868">
    <property type="component" value="Unassembled WGS sequence"/>
</dbReference>
<reference evidence="4" key="1">
    <citation type="submission" date="2021-02" db="EMBL/GenBank/DDBJ databases">
        <authorList>
            <person name="Nowell W R."/>
        </authorList>
    </citation>
    <scope>NUCLEOTIDE SEQUENCE</scope>
</reference>
<dbReference type="Proteomes" id="UP000663845">
    <property type="component" value="Unassembled WGS sequence"/>
</dbReference>
<dbReference type="Proteomes" id="UP000663844">
    <property type="component" value="Unassembled WGS sequence"/>
</dbReference>
<organism evidence="4 5">
    <name type="scientific">Adineta steineri</name>
    <dbReference type="NCBI Taxonomy" id="433720"/>
    <lineage>
        <taxon>Eukaryota</taxon>
        <taxon>Metazoa</taxon>
        <taxon>Spiralia</taxon>
        <taxon>Gnathifera</taxon>
        <taxon>Rotifera</taxon>
        <taxon>Eurotatoria</taxon>
        <taxon>Bdelloidea</taxon>
        <taxon>Adinetida</taxon>
        <taxon>Adinetidae</taxon>
        <taxon>Adineta</taxon>
    </lineage>
</organism>
<protein>
    <submittedName>
        <fullName evidence="4">Uncharacterized protein</fullName>
    </submittedName>
</protein>
<gene>
    <name evidence="1" type="ORF">IZO911_LOCUS36472</name>
    <name evidence="2" type="ORF">JYZ213_LOCUS36673</name>
    <name evidence="4" type="ORF">KXQ929_LOCUS28398</name>
    <name evidence="3" type="ORF">OXD698_LOCUS4048</name>
</gene>
<dbReference type="EMBL" id="CAJNOG010000909">
    <property type="protein sequence ID" value="CAF1381173.1"/>
    <property type="molecule type" value="Genomic_DNA"/>
</dbReference>
<dbReference type="EMBL" id="CAJOBB010002801">
    <property type="protein sequence ID" value="CAF3999709.1"/>
    <property type="molecule type" value="Genomic_DNA"/>
</dbReference>
<evidence type="ECO:0000313" key="1">
    <source>
        <dbReference type="EMBL" id="CAF1345509.1"/>
    </source>
</evidence>